<dbReference type="PANTHER" id="PTHR42941:SF1">
    <property type="entry name" value="SLL1037 PROTEIN"/>
    <property type="match status" value="1"/>
</dbReference>
<dbReference type="InterPro" id="IPR011852">
    <property type="entry name" value="TRAP_TAXI"/>
</dbReference>
<evidence type="ECO:0000256" key="2">
    <source>
        <dbReference type="SAM" id="SignalP"/>
    </source>
</evidence>
<accession>A0A323TB47</accession>
<feature type="chain" id="PRO_5016255744" evidence="2">
    <location>
        <begin position="25"/>
        <end position="344"/>
    </location>
</feature>
<dbReference type="NCBIfam" id="TIGR02122">
    <property type="entry name" value="TRAP_TAXI"/>
    <property type="match status" value="1"/>
</dbReference>
<evidence type="ECO:0000313" key="3">
    <source>
        <dbReference type="EMBL" id="PYZ92682.1"/>
    </source>
</evidence>
<organism evidence="3 4">
    <name type="scientific">Salipaludibacillus keqinensis</name>
    <dbReference type="NCBI Taxonomy" id="2045207"/>
    <lineage>
        <taxon>Bacteria</taxon>
        <taxon>Bacillati</taxon>
        <taxon>Bacillota</taxon>
        <taxon>Bacilli</taxon>
        <taxon>Bacillales</taxon>
        <taxon>Bacillaceae</taxon>
    </lineage>
</organism>
<dbReference type="RefSeq" id="WP_110610231.1">
    <property type="nucleotide sequence ID" value="NZ_PDOD01000003.1"/>
</dbReference>
<gene>
    <name evidence="3" type="ORF">CR194_13555</name>
</gene>
<proteinExistence type="predicted"/>
<name>A0A323TB47_9BACI</name>
<dbReference type="Pfam" id="PF16868">
    <property type="entry name" value="NMT1_3"/>
    <property type="match status" value="1"/>
</dbReference>
<feature type="signal peptide" evidence="2">
    <location>
        <begin position="1"/>
        <end position="24"/>
    </location>
</feature>
<comment type="caution">
    <text evidence="3">The sequence shown here is derived from an EMBL/GenBank/DDBJ whole genome shotgun (WGS) entry which is preliminary data.</text>
</comment>
<sequence length="344" mass="36777">MKKFKTLLGMSSMMLILAACGDNAEETTGNNEPANENETEENNGNNEEGNEEASGEWMSDVTVLTGGEQGVYFPLGGAMAQIFNDEVDDVQATGVSTGASVVNINDIQDGMGEFALVQNDIAYYAQEGTVMFEESLDNFSGIATLYPEVVHIVATEDSGIETVEDLEGQRVAVGDQGSGTEANASQILEAHGITYDDINPEYMDFGDASGGIQDGNIDAAFITAGTPTGAIESLQANRDVVIVSINEDVIGDITGEYPYYTEYEITSDVYGTENDATTVAVQAMLIASNDLSEDQVYEMTKAMFENLDVIEGTHATGSNITLDTAQDGMPIDLHPGAERYFDEQ</sequence>
<evidence type="ECO:0000256" key="1">
    <source>
        <dbReference type="SAM" id="MobiDB-lite"/>
    </source>
</evidence>
<protein>
    <submittedName>
        <fullName evidence="3">C4-dicarboxylate ABC transporter substrate-binding protein</fullName>
    </submittedName>
</protein>
<dbReference type="Proteomes" id="UP000248214">
    <property type="component" value="Unassembled WGS sequence"/>
</dbReference>
<dbReference type="PROSITE" id="PS51257">
    <property type="entry name" value="PROKAR_LIPOPROTEIN"/>
    <property type="match status" value="1"/>
</dbReference>
<dbReference type="Gene3D" id="3.40.190.10">
    <property type="entry name" value="Periplasmic binding protein-like II"/>
    <property type="match status" value="2"/>
</dbReference>
<dbReference type="EMBL" id="PDOD01000003">
    <property type="protein sequence ID" value="PYZ92682.1"/>
    <property type="molecule type" value="Genomic_DNA"/>
</dbReference>
<dbReference type="AlphaFoldDB" id="A0A323TB47"/>
<keyword evidence="4" id="KW-1185">Reference proteome</keyword>
<keyword evidence="2" id="KW-0732">Signal</keyword>
<dbReference type="SUPFAM" id="SSF53850">
    <property type="entry name" value="Periplasmic binding protein-like II"/>
    <property type="match status" value="1"/>
</dbReference>
<dbReference type="OrthoDB" id="9776669at2"/>
<feature type="region of interest" description="Disordered" evidence="1">
    <location>
        <begin position="24"/>
        <end position="55"/>
    </location>
</feature>
<dbReference type="PANTHER" id="PTHR42941">
    <property type="entry name" value="SLL1037 PROTEIN"/>
    <property type="match status" value="1"/>
</dbReference>
<evidence type="ECO:0000313" key="4">
    <source>
        <dbReference type="Proteomes" id="UP000248214"/>
    </source>
</evidence>
<reference evidence="3 4" key="1">
    <citation type="submission" date="2017-10" db="EMBL/GenBank/DDBJ databases">
        <title>Bacillus sp. nov., a halophilic bacterium isolated from a Keqin Lake.</title>
        <authorList>
            <person name="Wang H."/>
        </authorList>
    </citation>
    <scope>NUCLEOTIDE SEQUENCE [LARGE SCALE GENOMIC DNA]</scope>
    <source>
        <strain evidence="3 4">KQ-12</strain>
    </source>
</reference>
<dbReference type="CDD" id="cd13567">
    <property type="entry name" value="PBP2_TtGluBP"/>
    <property type="match status" value="1"/>
</dbReference>